<dbReference type="InterPro" id="IPR044245">
    <property type="entry name" value="Spartan"/>
</dbReference>
<evidence type="ECO:0000259" key="2">
    <source>
        <dbReference type="SMART" id="SM00731"/>
    </source>
</evidence>
<evidence type="ECO:0000313" key="3">
    <source>
        <dbReference type="EMBL" id="CUS32151.1"/>
    </source>
</evidence>
<evidence type="ECO:0000313" key="4">
    <source>
        <dbReference type="Proteomes" id="UP000199032"/>
    </source>
</evidence>
<proteinExistence type="predicted"/>
<dbReference type="Proteomes" id="UP000199032">
    <property type="component" value="Unassembled WGS sequence"/>
</dbReference>
<dbReference type="OrthoDB" id="9788296at2"/>
<name>A0A0S4L3H9_9BACT</name>
<dbReference type="EMBL" id="CZQA01000001">
    <property type="protein sequence ID" value="CUS32151.1"/>
    <property type="molecule type" value="Genomic_DNA"/>
</dbReference>
<organism evidence="3 4">
    <name type="scientific">Candidatus Nitrospira nitrosa</name>
    <dbReference type="NCBI Taxonomy" id="1742972"/>
    <lineage>
        <taxon>Bacteria</taxon>
        <taxon>Pseudomonadati</taxon>
        <taxon>Nitrospirota</taxon>
        <taxon>Nitrospiria</taxon>
        <taxon>Nitrospirales</taxon>
        <taxon>Nitrospiraceae</taxon>
        <taxon>Nitrospira</taxon>
    </lineage>
</organism>
<accession>A0A0S4L3H9</accession>
<protein>
    <recommendedName>
        <fullName evidence="2">SprT-like domain-containing protein</fullName>
    </recommendedName>
</protein>
<evidence type="ECO:0000256" key="1">
    <source>
        <dbReference type="SAM" id="MobiDB-lite"/>
    </source>
</evidence>
<dbReference type="InterPro" id="IPR006640">
    <property type="entry name" value="SprT-like_domain"/>
</dbReference>
<dbReference type="SMART" id="SM00731">
    <property type="entry name" value="SprT"/>
    <property type="match status" value="1"/>
</dbReference>
<dbReference type="GO" id="GO:0003697">
    <property type="term" value="F:single-stranded DNA binding"/>
    <property type="evidence" value="ECO:0007669"/>
    <property type="project" value="InterPro"/>
</dbReference>
<dbReference type="STRING" id="1742972.COMA1_10456"/>
<feature type="region of interest" description="Disordered" evidence="1">
    <location>
        <begin position="188"/>
        <end position="228"/>
    </location>
</feature>
<dbReference type="GO" id="GO:0031593">
    <property type="term" value="F:polyubiquitin modification-dependent protein binding"/>
    <property type="evidence" value="ECO:0007669"/>
    <property type="project" value="TreeGrafter"/>
</dbReference>
<dbReference type="Pfam" id="PF10263">
    <property type="entry name" value="SprT-like"/>
    <property type="match status" value="1"/>
</dbReference>
<gene>
    <name evidence="3" type="ORF">COMA1_10456</name>
</gene>
<dbReference type="GO" id="GO:0006974">
    <property type="term" value="P:DNA damage response"/>
    <property type="evidence" value="ECO:0007669"/>
    <property type="project" value="InterPro"/>
</dbReference>
<dbReference type="RefSeq" id="WP_090743117.1">
    <property type="nucleotide sequence ID" value="NZ_CZQA01000001.1"/>
</dbReference>
<dbReference type="GO" id="GO:0004222">
    <property type="term" value="F:metalloendopeptidase activity"/>
    <property type="evidence" value="ECO:0007669"/>
    <property type="project" value="InterPro"/>
</dbReference>
<dbReference type="PANTHER" id="PTHR21220">
    <property type="entry name" value="DNA-DEPENDENT METALLOPROTEASE SPRTN"/>
    <property type="match status" value="1"/>
</dbReference>
<dbReference type="Pfam" id="PF17283">
    <property type="entry name" value="Zn_ribbon_SprT"/>
    <property type="match status" value="1"/>
</dbReference>
<dbReference type="PANTHER" id="PTHR21220:SF0">
    <property type="entry name" value="DNA-DEPENDENT METALLOPROTEASE SPRTN"/>
    <property type="match status" value="1"/>
</dbReference>
<dbReference type="InterPro" id="IPR035240">
    <property type="entry name" value="SprT_Zn_ribbon"/>
</dbReference>
<keyword evidence="4" id="KW-1185">Reference proteome</keyword>
<reference evidence="3 4" key="1">
    <citation type="submission" date="2015-10" db="EMBL/GenBank/DDBJ databases">
        <authorList>
            <person name="Gilbert D.G."/>
        </authorList>
    </citation>
    <scope>NUCLEOTIDE SEQUENCE [LARGE SCALE GENOMIC DNA]</scope>
    <source>
        <strain evidence="3">COMA1</strain>
    </source>
</reference>
<feature type="domain" description="SprT-like" evidence="2">
    <location>
        <begin position="17"/>
        <end position="185"/>
    </location>
</feature>
<dbReference type="AlphaFoldDB" id="A0A0S4L3H9"/>
<sequence>MKPASTASPTSGLPSSDALQAYWQQLNAQYFSSSLPPIAILWSRRLTSSVGMFSSRGGPRAAFTHRNCRQIRLSLLLFEQLAHRTLSIEQELRNTLAHEMIHQWQFDILKRRPDHGLVFLKKMTQINRSGEVAVTTYHSLEKEVIALSRFSWQCLDCGQLYRRQRKTIQPQRHHCGACRGTLQELTSEPVQHKKDHHPSADQASEARAQPRPPQNPTRSPEQLTLKLA</sequence>